<comment type="caution">
    <text evidence="2">The sequence shown here is derived from an EMBL/GenBank/DDBJ whole genome shotgun (WGS) entry which is preliminary data.</text>
</comment>
<gene>
    <name evidence="2" type="ORF">KHLLAP_LOCUS7521</name>
</gene>
<feature type="compositionally biased region" description="Basic and acidic residues" evidence="1">
    <location>
        <begin position="168"/>
        <end position="177"/>
    </location>
</feature>
<protein>
    <submittedName>
        <fullName evidence="2">Uu.00g082390.m01.CDS01</fullName>
    </submittedName>
</protein>
<dbReference type="EMBL" id="CAUWAG010000010">
    <property type="protein sequence ID" value="CAJ2507053.1"/>
    <property type="molecule type" value="Genomic_DNA"/>
</dbReference>
<accession>A0AAI8YJM6</accession>
<proteinExistence type="predicted"/>
<name>A0AAI8YJM6_9PEZI</name>
<reference evidence="2" key="1">
    <citation type="submission" date="2023-10" db="EMBL/GenBank/DDBJ databases">
        <authorList>
            <person name="Hackl T."/>
        </authorList>
    </citation>
    <scope>NUCLEOTIDE SEQUENCE</scope>
</reference>
<keyword evidence="3" id="KW-1185">Reference proteome</keyword>
<dbReference type="Proteomes" id="UP001295740">
    <property type="component" value="Unassembled WGS sequence"/>
</dbReference>
<sequence>MTTPTPQSILIIGAGDLGTAGLEGLVQHPSYSSAAQNPKIAILLRPATINTADAAKQRQNAHLRTLGAVLQPGDVVAESEADRAALFGRFEVVIGCSDMGLPAGTQVRITRAVLLAAAGVGGKRLTRYFPWQWGLDYDVVGEGSAQDLFDEQLAVRGLLQNQHRKQKGEKEGERETEWTGSSSARGSS</sequence>
<dbReference type="Gene3D" id="3.40.50.720">
    <property type="entry name" value="NAD(P)-binding Rossmann-like Domain"/>
    <property type="match status" value="1"/>
</dbReference>
<evidence type="ECO:0000256" key="1">
    <source>
        <dbReference type="SAM" id="MobiDB-lite"/>
    </source>
</evidence>
<organism evidence="2 3">
    <name type="scientific">Anthostomella pinea</name>
    <dbReference type="NCBI Taxonomy" id="933095"/>
    <lineage>
        <taxon>Eukaryota</taxon>
        <taxon>Fungi</taxon>
        <taxon>Dikarya</taxon>
        <taxon>Ascomycota</taxon>
        <taxon>Pezizomycotina</taxon>
        <taxon>Sordariomycetes</taxon>
        <taxon>Xylariomycetidae</taxon>
        <taxon>Xylariales</taxon>
        <taxon>Xylariaceae</taxon>
        <taxon>Anthostomella</taxon>
    </lineage>
</organism>
<evidence type="ECO:0000313" key="2">
    <source>
        <dbReference type="EMBL" id="CAJ2507053.1"/>
    </source>
</evidence>
<dbReference type="AlphaFoldDB" id="A0AAI8YJM6"/>
<feature type="region of interest" description="Disordered" evidence="1">
    <location>
        <begin position="160"/>
        <end position="188"/>
    </location>
</feature>
<evidence type="ECO:0000313" key="3">
    <source>
        <dbReference type="Proteomes" id="UP001295740"/>
    </source>
</evidence>